<sequence length="192" mass="20144">MHNAVVKNITGSVFSPVPCLAAGCCCLVTLLRDDRVANDDGTFSYTVQADNGINTAVEGVVGSAVSLEILFDEQWPLSIDAGTKTLYLSVGKGSALKLLDLAPPPSFRIEIVLACLAAVAVAAKLEDRVVTLLRDDRVANEDGTFSYAVQADNGINTAVEGVVGSAGQINQQGSYTLLEIAERQRAAGIVFN</sequence>
<accession>A0A423TYF0</accession>
<evidence type="ECO:0000313" key="1">
    <source>
        <dbReference type="EMBL" id="ROT81491.1"/>
    </source>
</evidence>
<proteinExistence type="predicted"/>
<dbReference type="AlphaFoldDB" id="A0A423TYF0"/>
<keyword evidence="2" id="KW-1185">Reference proteome</keyword>
<reference evidence="1 2" key="2">
    <citation type="submission" date="2019-01" db="EMBL/GenBank/DDBJ databases">
        <title>The decoding of complex shrimp genome reveals the adaptation for benthos swimmer, frequently molting mechanism and breeding impact on genome.</title>
        <authorList>
            <person name="Sun Y."/>
            <person name="Gao Y."/>
            <person name="Yu Y."/>
        </authorList>
    </citation>
    <scope>NUCLEOTIDE SEQUENCE [LARGE SCALE GENOMIC DNA]</scope>
    <source>
        <tissue evidence="1">Muscle</tissue>
    </source>
</reference>
<dbReference type="PROSITE" id="PS51257">
    <property type="entry name" value="PROKAR_LIPOPROTEIN"/>
    <property type="match status" value="1"/>
</dbReference>
<dbReference type="OrthoDB" id="6378023at2759"/>
<organism evidence="1 2">
    <name type="scientific">Penaeus vannamei</name>
    <name type="common">Whiteleg shrimp</name>
    <name type="synonym">Litopenaeus vannamei</name>
    <dbReference type="NCBI Taxonomy" id="6689"/>
    <lineage>
        <taxon>Eukaryota</taxon>
        <taxon>Metazoa</taxon>
        <taxon>Ecdysozoa</taxon>
        <taxon>Arthropoda</taxon>
        <taxon>Crustacea</taxon>
        <taxon>Multicrustacea</taxon>
        <taxon>Malacostraca</taxon>
        <taxon>Eumalacostraca</taxon>
        <taxon>Eucarida</taxon>
        <taxon>Decapoda</taxon>
        <taxon>Dendrobranchiata</taxon>
        <taxon>Penaeoidea</taxon>
        <taxon>Penaeidae</taxon>
        <taxon>Penaeus</taxon>
    </lineage>
</organism>
<dbReference type="Proteomes" id="UP000283509">
    <property type="component" value="Unassembled WGS sequence"/>
</dbReference>
<dbReference type="EMBL" id="QCYY01000965">
    <property type="protein sequence ID" value="ROT81491.1"/>
    <property type="molecule type" value="Genomic_DNA"/>
</dbReference>
<reference evidence="1 2" key="1">
    <citation type="submission" date="2018-04" db="EMBL/GenBank/DDBJ databases">
        <authorList>
            <person name="Zhang X."/>
            <person name="Yuan J."/>
            <person name="Li F."/>
            <person name="Xiang J."/>
        </authorList>
    </citation>
    <scope>NUCLEOTIDE SEQUENCE [LARGE SCALE GENOMIC DNA]</scope>
    <source>
        <tissue evidence="1">Muscle</tissue>
    </source>
</reference>
<comment type="caution">
    <text evidence="1">The sequence shown here is derived from an EMBL/GenBank/DDBJ whole genome shotgun (WGS) entry which is preliminary data.</text>
</comment>
<gene>
    <name evidence="1" type="ORF">C7M84_025334</name>
</gene>
<name>A0A423TYF0_PENVA</name>
<evidence type="ECO:0000313" key="2">
    <source>
        <dbReference type="Proteomes" id="UP000283509"/>
    </source>
</evidence>
<protein>
    <submittedName>
        <fullName evidence="1">Uncharacterized protein</fullName>
    </submittedName>
</protein>